<protein>
    <submittedName>
        <fullName evidence="1">Uncharacterized protein</fullName>
    </submittedName>
</protein>
<dbReference type="EMBL" id="CP017708">
    <property type="protein sequence ID" value="WAN68998.1"/>
    <property type="molecule type" value="Genomic_DNA"/>
</dbReference>
<proteinExistence type="predicted"/>
<reference evidence="1" key="2">
    <citation type="submission" date="2022-10" db="EMBL/GenBank/DDBJ databases">
        <authorList>
            <person name="Ngo T.-E."/>
        </authorList>
    </citation>
    <scope>NUCLEOTIDE SEQUENCE</scope>
    <source>
        <strain evidence="1">JHB</strain>
    </source>
</reference>
<accession>A0A9Q9SSV5</accession>
<dbReference type="AlphaFoldDB" id="A0A9Q9SSV5"/>
<gene>
    <name evidence="1" type="ORF">BJP36_42305</name>
</gene>
<organism evidence="1">
    <name type="scientific">Moorena producens (strain JHB)</name>
    <dbReference type="NCBI Taxonomy" id="1454205"/>
    <lineage>
        <taxon>Bacteria</taxon>
        <taxon>Bacillati</taxon>
        <taxon>Cyanobacteriota</taxon>
        <taxon>Cyanophyceae</taxon>
        <taxon>Coleofasciculales</taxon>
        <taxon>Coleofasciculaceae</taxon>
        <taxon>Moorena</taxon>
    </lineage>
</organism>
<evidence type="ECO:0000313" key="1">
    <source>
        <dbReference type="EMBL" id="WAN68998.1"/>
    </source>
</evidence>
<dbReference type="Proteomes" id="UP000176944">
    <property type="component" value="Chromosome"/>
</dbReference>
<name>A0A9Q9SSV5_MOOP1</name>
<sequence>MGIELVLLLLLFQLKPLRSLADQHHHYPLPRISLVAELEGTRSLTLPNRTNP</sequence>
<reference evidence="1" key="1">
    <citation type="journal article" date="2017" name="Proc. Natl. Acad. Sci. U.S.A.">
        <title>Comparative genomics uncovers the prolific and distinctive metabolic potential of the cyanobacterial genus Moorea.</title>
        <authorList>
            <person name="Leao T."/>
            <person name="Castelao G."/>
            <person name="Korobeynikov A."/>
            <person name="Monroe E.A."/>
            <person name="Podell S."/>
            <person name="Glukhov E."/>
            <person name="Allen E.E."/>
            <person name="Gerwick W.H."/>
            <person name="Gerwick L."/>
        </authorList>
    </citation>
    <scope>NUCLEOTIDE SEQUENCE</scope>
    <source>
        <strain evidence="1">JHB</strain>
    </source>
</reference>